<sequence>MANTSCAEAFPSISDLLNQADAGLNISAAVSNCSEICSIAWGAGDPDLSGIGLIICYIIQAVVTLFSGPFFCIYYYRSHKDFSPDKQRRLGELHDTILDAIAQFSVPVVVAAFISVHHDHPPFYEIDFIHSLTTMQLLSLFSTAFTASIFDKPRKSTTRIIVICVYGLLDLGFYIGIVMWLLTTPGRWAVINELGKACNTYGNTLLPGFGIFQERSVVGTIFGVIMICVAGSLAVAVVAACCNVNWIWLAGLMSLASSIGMVVELLKMKSLRDSIRGIAGSDFEDNDWGFAQVVAMFLWVPVYVGVYQYYFS</sequence>
<dbReference type="OrthoDB" id="2986689at2759"/>
<evidence type="ECO:0000256" key="1">
    <source>
        <dbReference type="SAM" id="Phobius"/>
    </source>
</evidence>
<keyword evidence="1" id="KW-1133">Transmembrane helix</keyword>
<evidence type="ECO:0000313" key="3">
    <source>
        <dbReference type="Proteomes" id="UP000076532"/>
    </source>
</evidence>
<accession>A0A166EZ72</accession>
<feature type="transmembrane region" description="Helical" evidence="1">
    <location>
        <begin position="128"/>
        <end position="148"/>
    </location>
</feature>
<feature type="transmembrane region" description="Helical" evidence="1">
    <location>
        <begin position="160"/>
        <end position="182"/>
    </location>
</feature>
<protein>
    <submittedName>
        <fullName evidence="2">Uncharacterized protein</fullName>
    </submittedName>
</protein>
<name>A0A166EZ72_9AGAM</name>
<keyword evidence="1" id="KW-0472">Membrane</keyword>
<feature type="transmembrane region" description="Helical" evidence="1">
    <location>
        <begin position="246"/>
        <end position="268"/>
    </location>
</feature>
<keyword evidence="1" id="KW-0812">Transmembrane</keyword>
<feature type="transmembrane region" description="Helical" evidence="1">
    <location>
        <begin position="97"/>
        <end position="116"/>
    </location>
</feature>
<keyword evidence="3" id="KW-1185">Reference proteome</keyword>
<organism evidence="2 3">
    <name type="scientific">Athelia psychrophila</name>
    <dbReference type="NCBI Taxonomy" id="1759441"/>
    <lineage>
        <taxon>Eukaryota</taxon>
        <taxon>Fungi</taxon>
        <taxon>Dikarya</taxon>
        <taxon>Basidiomycota</taxon>
        <taxon>Agaricomycotina</taxon>
        <taxon>Agaricomycetes</taxon>
        <taxon>Agaricomycetidae</taxon>
        <taxon>Atheliales</taxon>
        <taxon>Atheliaceae</taxon>
        <taxon>Athelia</taxon>
    </lineage>
</organism>
<dbReference type="AlphaFoldDB" id="A0A166EZ72"/>
<feature type="transmembrane region" description="Helical" evidence="1">
    <location>
        <begin position="51"/>
        <end position="76"/>
    </location>
</feature>
<evidence type="ECO:0000313" key="2">
    <source>
        <dbReference type="EMBL" id="KZP16272.1"/>
    </source>
</evidence>
<reference evidence="2 3" key="1">
    <citation type="journal article" date="2016" name="Mol. Biol. Evol.">
        <title>Comparative Genomics of Early-Diverging Mushroom-Forming Fungi Provides Insights into the Origins of Lignocellulose Decay Capabilities.</title>
        <authorList>
            <person name="Nagy L.G."/>
            <person name="Riley R."/>
            <person name="Tritt A."/>
            <person name="Adam C."/>
            <person name="Daum C."/>
            <person name="Floudas D."/>
            <person name="Sun H."/>
            <person name="Yadav J.S."/>
            <person name="Pangilinan J."/>
            <person name="Larsson K.H."/>
            <person name="Matsuura K."/>
            <person name="Barry K."/>
            <person name="Labutti K."/>
            <person name="Kuo R."/>
            <person name="Ohm R.A."/>
            <person name="Bhattacharya S.S."/>
            <person name="Shirouzu T."/>
            <person name="Yoshinaga Y."/>
            <person name="Martin F.M."/>
            <person name="Grigoriev I.V."/>
            <person name="Hibbett D.S."/>
        </authorList>
    </citation>
    <scope>NUCLEOTIDE SEQUENCE [LARGE SCALE GENOMIC DNA]</scope>
    <source>
        <strain evidence="2 3">CBS 109695</strain>
    </source>
</reference>
<dbReference type="Proteomes" id="UP000076532">
    <property type="component" value="Unassembled WGS sequence"/>
</dbReference>
<feature type="transmembrane region" description="Helical" evidence="1">
    <location>
        <begin position="217"/>
        <end position="239"/>
    </location>
</feature>
<dbReference type="EMBL" id="KV417595">
    <property type="protein sequence ID" value="KZP16272.1"/>
    <property type="molecule type" value="Genomic_DNA"/>
</dbReference>
<gene>
    <name evidence="2" type="ORF">FIBSPDRAFT_895156</name>
</gene>
<feature type="transmembrane region" description="Helical" evidence="1">
    <location>
        <begin position="288"/>
        <end position="310"/>
    </location>
</feature>
<dbReference type="STRING" id="436010.A0A166EZ72"/>
<proteinExistence type="predicted"/>